<protein>
    <submittedName>
        <fullName evidence="1">Uncharacterized conserved protein YfdQ, DUF2303 family</fullName>
    </submittedName>
</protein>
<dbReference type="InterPro" id="IPR019276">
    <property type="entry name" value="DUF2303"/>
</dbReference>
<dbReference type="OrthoDB" id="5731347at2"/>
<organism evidence="1 2">
    <name type="scientific">Halopseudomonas formosensis</name>
    <dbReference type="NCBI Taxonomy" id="1002526"/>
    <lineage>
        <taxon>Bacteria</taxon>
        <taxon>Pseudomonadati</taxon>
        <taxon>Pseudomonadota</taxon>
        <taxon>Gammaproteobacteria</taxon>
        <taxon>Pseudomonadales</taxon>
        <taxon>Pseudomonadaceae</taxon>
        <taxon>Halopseudomonas</taxon>
    </lineage>
</organism>
<evidence type="ECO:0000313" key="1">
    <source>
        <dbReference type="EMBL" id="SFQ70446.1"/>
    </source>
</evidence>
<evidence type="ECO:0000313" key="2">
    <source>
        <dbReference type="Proteomes" id="UP000242815"/>
    </source>
</evidence>
<proteinExistence type="predicted"/>
<name>A0A1I6AP76_9GAMM</name>
<dbReference type="STRING" id="1002526.SAMN05216578_102281"/>
<dbReference type="AlphaFoldDB" id="A0A1I6AP76"/>
<reference evidence="1 2" key="1">
    <citation type="submission" date="2016-10" db="EMBL/GenBank/DDBJ databases">
        <authorList>
            <person name="de Groot N.N."/>
        </authorList>
    </citation>
    <scope>NUCLEOTIDE SEQUENCE [LARGE SCALE GENOMIC DNA]</scope>
    <source>
        <strain evidence="1 2">JCM 18415</strain>
    </source>
</reference>
<dbReference type="Proteomes" id="UP000242815">
    <property type="component" value="Unassembled WGS sequence"/>
</dbReference>
<gene>
    <name evidence="1" type="ORF">SAMN05216578_102281</name>
</gene>
<accession>A0A1I6AP76</accession>
<dbReference type="EMBL" id="FOYD01000002">
    <property type="protein sequence ID" value="SFQ70446.1"/>
    <property type="molecule type" value="Genomic_DNA"/>
</dbReference>
<dbReference type="RefSeq" id="WP_090537408.1">
    <property type="nucleotide sequence ID" value="NZ_FOYD01000002.1"/>
</dbReference>
<dbReference type="Pfam" id="PF10065">
    <property type="entry name" value="DUF2303"/>
    <property type="match status" value="1"/>
</dbReference>
<sequence>MLTVDALNQITATHAAAAGRELNTHTPAILLPEHYAVQQLEKLQEFRSRFRGSMTTTSLPDFCSHVERRVKNKGPDDVADGFIDADTMSCKVFFNLGDEGAPGHADDTASLKLKPTAAFAAVRGLAGQRLSQSQLAEWIEDWASFLQVVGTQGEDIPVGVAVQKIRTITVKATAERTSTESNFSAGRSTMDQIEAAHAEQQPADLLFTCSPYEGLSPRTIVLRLSIITGEKPTLVARWVQQEAQEEEIAQEFKEVLRADIGEITNLTLGSFNPGN</sequence>